<keyword evidence="1" id="KW-0812">Transmembrane</keyword>
<feature type="chain" id="PRO_5032915719" evidence="2">
    <location>
        <begin position="22"/>
        <end position="259"/>
    </location>
</feature>
<proteinExistence type="predicted"/>
<protein>
    <submittedName>
        <fullName evidence="3">Uncharacterized protein</fullName>
    </submittedName>
</protein>
<name>A0A814AEX2_9BILA</name>
<keyword evidence="1" id="KW-1133">Transmembrane helix</keyword>
<dbReference type="Proteomes" id="UP000663870">
    <property type="component" value="Unassembled WGS sequence"/>
</dbReference>
<keyword evidence="4" id="KW-1185">Reference proteome</keyword>
<feature type="signal peptide" evidence="2">
    <location>
        <begin position="1"/>
        <end position="21"/>
    </location>
</feature>
<reference evidence="3" key="1">
    <citation type="submission" date="2021-02" db="EMBL/GenBank/DDBJ databases">
        <authorList>
            <person name="Nowell W R."/>
        </authorList>
    </citation>
    <scope>NUCLEOTIDE SEQUENCE</scope>
</reference>
<evidence type="ECO:0000313" key="4">
    <source>
        <dbReference type="Proteomes" id="UP000663870"/>
    </source>
</evidence>
<sequence length="259" mass="30450">MNSMYFIILILIIFNIKIINTENIFISINELGLSFDHIWSKRDDTLIIYFNISNSTFKEYHYYYYDFRPFASQNLTEYFPRQRLIDIQNSLRIIGLHEGDYVSCVSFIDEYENIFKPRYACYEFTIGEKTVGSHHAGWSGRLAPLLLAVAFVIHVFIAVVHHIKAKNYAQKLLQRFIDVNPKGTRRIINVKHSLKQLDHPYVSASVQRRLSRVTIDANDDERNNFLTNTTDDDIPIYVLPHHNRRVSLGVMQTIREHHP</sequence>
<dbReference type="AlphaFoldDB" id="A0A814AEX2"/>
<evidence type="ECO:0000256" key="2">
    <source>
        <dbReference type="SAM" id="SignalP"/>
    </source>
</evidence>
<organism evidence="3 4">
    <name type="scientific">Rotaria sordida</name>
    <dbReference type="NCBI Taxonomy" id="392033"/>
    <lineage>
        <taxon>Eukaryota</taxon>
        <taxon>Metazoa</taxon>
        <taxon>Spiralia</taxon>
        <taxon>Gnathifera</taxon>
        <taxon>Rotifera</taxon>
        <taxon>Eurotatoria</taxon>
        <taxon>Bdelloidea</taxon>
        <taxon>Philodinida</taxon>
        <taxon>Philodinidae</taxon>
        <taxon>Rotaria</taxon>
    </lineage>
</organism>
<evidence type="ECO:0000256" key="1">
    <source>
        <dbReference type="SAM" id="Phobius"/>
    </source>
</evidence>
<keyword evidence="1" id="KW-0472">Membrane</keyword>
<evidence type="ECO:0000313" key="3">
    <source>
        <dbReference type="EMBL" id="CAF0911650.1"/>
    </source>
</evidence>
<feature type="transmembrane region" description="Helical" evidence="1">
    <location>
        <begin position="142"/>
        <end position="163"/>
    </location>
</feature>
<dbReference type="EMBL" id="CAJNOL010000179">
    <property type="protein sequence ID" value="CAF0911650.1"/>
    <property type="molecule type" value="Genomic_DNA"/>
</dbReference>
<gene>
    <name evidence="3" type="ORF">JXQ802_LOCUS9674</name>
</gene>
<accession>A0A814AEX2</accession>
<comment type="caution">
    <text evidence="3">The sequence shown here is derived from an EMBL/GenBank/DDBJ whole genome shotgun (WGS) entry which is preliminary data.</text>
</comment>
<keyword evidence="2" id="KW-0732">Signal</keyword>